<dbReference type="Pfam" id="PF03099">
    <property type="entry name" value="BPL_LplA_LipB"/>
    <property type="match status" value="1"/>
</dbReference>
<evidence type="ECO:0000256" key="3">
    <source>
        <dbReference type="ARBA" id="ARBA00022840"/>
    </source>
</evidence>
<keyword evidence="3" id="KW-0067">ATP-binding</keyword>
<dbReference type="Proteomes" id="UP000681425">
    <property type="component" value="Chromosome"/>
</dbReference>
<dbReference type="Gene3D" id="3.30.930.10">
    <property type="entry name" value="Bira Bifunctional Protein, Domain 2"/>
    <property type="match status" value="1"/>
</dbReference>
<dbReference type="Pfam" id="PF02237">
    <property type="entry name" value="BPL_C"/>
    <property type="match status" value="1"/>
</dbReference>
<evidence type="ECO:0000256" key="1">
    <source>
        <dbReference type="ARBA" id="ARBA00022598"/>
    </source>
</evidence>
<dbReference type="NCBIfam" id="TIGR00121">
    <property type="entry name" value="birA_ligase"/>
    <property type="match status" value="1"/>
</dbReference>
<dbReference type="CDD" id="cd16442">
    <property type="entry name" value="BPL"/>
    <property type="match status" value="1"/>
</dbReference>
<dbReference type="PROSITE" id="PS51733">
    <property type="entry name" value="BPL_LPL_CATALYTIC"/>
    <property type="match status" value="1"/>
</dbReference>
<reference evidence="8" key="1">
    <citation type="submission" date="2021-04" db="EMBL/GenBank/DDBJ databases">
        <title>Isolation of p-tert-butylphenol degrading bacteria Sphingobium phenoxybenzoativorans Tas13 from active sludge.</title>
        <authorList>
            <person name="Li Y."/>
        </authorList>
    </citation>
    <scope>NUCLEOTIDE SEQUENCE</scope>
    <source>
        <strain evidence="8">Tas13</strain>
    </source>
</reference>
<dbReference type="SUPFAM" id="SSF50037">
    <property type="entry name" value="C-terminal domain of transcriptional repressors"/>
    <property type="match status" value="1"/>
</dbReference>
<evidence type="ECO:0000256" key="5">
    <source>
        <dbReference type="ARBA" id="ARBA00024227"/>
    </source>
</evidence>
<evidence type="ECO:0000313" key="8">
    <source>
        <dbReference type="EMBL" id="QUT03963.1"/>
    </source>
</evidence>
<evidence type="ECO:0000256" key="4">
    <source>
        <dbReference type="ARBA" id="ARBA00023267"/>
    </source>
</evidence>
<dbReference type="InterPro" id="IPR003142">
    <property type="entry name" value="BPL_C"/>
</dbReference>
<dbReference type="GO" id="GO:0005524">
    <property type="term" value="F:ATP binding"/>
    <property type="evidence" value="ECO:0007669"/>
    <property type="project" value="UniProtKB-KW"/>
</dbReference>
<dbReference type="KEGG" id="spph:KFK14_12465"/>
<sequence>MRRGGGSGLSSQSLPRQRVGCGCGLAVLIDIRTVAETVSTNADMRTLARDGVGEGTWLRAERQSGGRGRLGRDWESPAGNLYCSTIVRIRPGDPPPPTLALVTAVAVHQAIDALVPGRTQIKWPNDIMAGPAKLCGMLLERTGDAIIIGIGVNVMAHPQIADRPTTSLWALGAVEGSAGTLIDSIALVFADTLHVWRTYGLDPIRVRWLAAAHRPGTPLRVSLPDGEVLDGRFDDLSSGGELILRLDNGATRAIHAGDVFLV</sequence>
<dbReference type="SUPFAM" id="SSF55681">
    <property type="entry name" value="Class II aaRS and biotin synthetases"/>
    <property type="match status" value="1"/>
</dbReference>
<dbReference type="InterPro" id="IPR045864">
    <property type="entry name" value="aa-tRNA-synth_II/BPL/LPL"/>
</dbReference>
<dbReference type="PANTHER" id="PTHR12835:SF5">
    <property type="entry name" value="BIOTIN--PROTEIN LIGASE"/>
    <property type="match status" value="1"/>
</dbReference>
<evidence type="ECO:0000256" key="6">
    <source>
        <dbReference type="ARBA" id="ARBA00047846"/>
    </source>
</evidence>
<evidence type="ECO:0000259" key="7">
    <source>
        <dbReference type="PROSITE" id="PS51733"/>
    </source>
</evidence>
<organism evidence="8 9">
    <name type="scientific">Sphingobium phenoxybenzoativorans</name>
    <dbReference type="NCBI Taxonomy" id="1592790"/>
    <lineage>
        <taxon>Bacteria</taxon>
        <taxon>Pseudomonadati</taxon>
        <taxon>Pseudomonadota</taxon>
        <taxon>Alphaproteobacteria</taxon>
        <taxon>Sphingomonadales</taxon>
        <taxon>Sphingomonadaceae</taxon>
        <taxon>Sphingobium</taxon>
    </lineage>
</organism>
<dbReference type="PANTHER" id="PTHR12835">
    <property type="entry name" value="BIOTIN PROTEIN LIGASE"/>
    <property type="match status" value="1"/>
</dbReference>
<dbReference type="InterPro" id="IPR008988">
    <property type="entry name" value="Transcriptional_repressor_C"/>
</dbReference>
<dbReference type="EMBL" id="CP073910">
    <property type="protein sequence ID" value="QUT03963.1"/>
    <property type="molecule type" value="Genomic_DNA"/>
</dbReference>
<gene>
    <name evidence="8" type="ORF">KFK14_12465</name>
</gene>
<keyword evidence="2" id="KW-0547">Nucleotide-binding</keyword>
<proteinExistence type="predicted"/>
<dbReference type="GO" id="GO:0004077">
    <property type="term" value="F:biotin--[biotin carboxyl-carrier protein] ligase activity"/>
    <property type="evidence" value="ECO:0007669"/>
    <property type="project" value="UniProtKB-EC"/>
</dbReference>
<keyword evidence="4" id="KW-0092">Biotin</keyword>
<dbReference type="InterPro" id="IPR004143">
    <property type="entry name" value="BPL_LPL_catalytic"/>
</dbReference>
<evidence type="ECO:0000313" key="9">
    <source>
        <dbReference type="Proteomes" id="UP000681425"/>
    </source>
</evidence>
<accession>A0A975K4H8</accession>
<evidence type="ECO:0000256" key="2">
    <source>
        <dbReference type="ARBA" id="ARBA00022741"/>
    </source>
</evidence>
<protein>
    <recommendedName>
        <fullName evidence="5">biotin--[biotin carboxyl-carrier protein] ligase</fullName>
        <ecNumber evidence="5">6.3.4.15</ecNumber>
    </recommendedName>
</protein>
<dbReference type="AlphaFoldDB" id="A0A975K4H8"/>
<feature type="domain" description="BPL/LPL catalytic" evidence="7">
    <location>
        <begin position="29"/>
        <end position="197"/>
    </location>
</feature>
<dbReference type="Gene3D" id="2.30.30.100">
    <property type="match status" value="1"/>
</dbReference>
<dbReference type="GO" id="GO:0005737">
    <property type="term" value="C:cytoplasm"/>
    <property type="evidence" value="ECO:0007669"/>
    <property type="project" value="TreeGrafter"/>
</dbReference>
<comment type="catalytic activity">
    <reaction evidence="6">
        <text>biotin + L-lysyl-[protein] + ATP = N(6)-biotinyl-L-lysyl-[protein] + AMP + diphosphate + H(+)</text>
        <dbReference type="Rhea" id="RHEA:11756"/>
        <dbReference type="Rhea" id="RHEA-COMP:9752"/>
        <dbReference type="Rhea" id="RHEA-COMP:10505"/>
        <dbReference type="ChEBI" id="CHEBI:15378"/>
        <dbReference type="ChEBI" id="CHEBI:29969"/>
        <dbReference type="ChEBI" id="CHEBI:30616"/>
        <dbReference type="ChEBI" id="CHEBI:33019"/>
        <dbReference type="ChEBI" id="CHEBI:57586"/>
        <dbReference type="ChEBI" id="CHEBI:83144"/>
        <dbReference type="ChEBI" id="CHEBI:456215"/>
        <dbReference type="EC" id="6.3.4.15"/>
    </reaction>
</comment>
<dbReference type="EC" id="6.3.4.15" evidence="5"/>
<keyword evidence="1 8" id="KW-0436">Ligase</keyword>
<dbReference type="InterPro" id="IPR004408">
    <property type="entry name" value="Biotin_CoA_COase_ligase"/>
</dbReference>
<name>A0A975K4H8_9SPHN</name>
<keyword evidence="9" id="KW-1185">Reference proteome</keyword>